<keyword evidence="1" id="KW-0472">Membrane</keyword>
<dbReference type="EMBL" id="VLXZ01000003">
    <property type="protein sequence ID" value="TSB47423.1"/>
    <property type="molecule type" value="Genomic_DNA"/>
</dbReference>
<organism evidence="2 3">
    <name type="scientific">Alkalicoccobacillus porphyridii</name>
    <dbReference type="NCBI Taxonomy" id="2597270"/>
    <lineage>
        <taxon>Bacteria</taxon>
        <taxon>Bacillati</taxon>
        <taxon>Bacillota</taxon>
        <taxon>Bacilli</taxon>
        <taxon>Bacillales</taxon>
        <taxon>Bacillaceae</taxon>
        <taxon>Alkalicoccobacillus</taxon>
    </lineage>
</organism>
<evidence type="ECO:0000256" key="1">
    <source>
        <dbReference type="SAM" id="Phobius"/>
    </source>
</evidence>
<dbReference type="Proteomes" id="UP000318521">
    <property type="component" value="Unassembled WGS sequence"/>
</dbReference>
<keyword evidence="1" id="KW-0812">Transmembrane</keyword>
<accession>A0A554A160</accession>
<dbReference type="RefSeq" id="WP_143847922.1">
    <property type="nucleotide sequence ID" value="NZ_VLXZ01000003.1"/>
</dbReference>
<feature type="transmembrane region" description="Helical" evidence="1">
    <location>
        <begin position="29"/>
        <end position="49"/>
    </location>
</feature>
<protein>
    <submittedName>
        <fullName evidence="2">Uncharacterized protein</fullName>
    </submittedName>
</protein>
<reference evidence="2 3" key="1">
    <citation type="submission" date="2019-07" db="EMBL/GenBank/DDBJ databases">
        <authorList>
            <person name="Park Y.J."/>
            <person name="Jeong S.E."/>
            <person name="Jung H.S."/>
        </authorList>
    </citation>
    <scope>NUCLEOTIDE SEQUENCE [LARGE SCALE GENOMIC DNA]</scope>
    <source>
        <strain evidence="3">P16(2019)</strain>
    </source>
</reference>
<evidence type="ECO:0000313" key="2">
    <source>
        <dbReference type="EMBL" id="TSB47423.1"/>
    </source>
</evidence>
<sequence>MNQKKILMITPALIVTVSLLLISEISVPTIIGSTVTGLAFFALALALLTEEKTLPIEVKEEVEAEGEVKEL</sequence>
<dbReference type="AlphaFoldDB" id="A0A554A160"/>
<name>A0A554A160_9BACI</name>
<proteinExistence type="predicted"/>
<feature type="transmembrane region" description="Helical" evidence="1">
    <location>
        <begin position="7"/>
        <end position="23"/>
    </location>
</feature>
<keyword evidence="3" id="KW-1185">Reference proteome</keyword>
<gene>
    <name evidence="2" type="ORF">FN960_06720</name>
</gene>
<keyword evidence="1" id="KW-1133">Transmembrane helix</keyword>
<comment type="caution">
    <text evidence="2">The sequence shown here is derived from an EMBL/GenBank/DDBJ whole genome shotgun (WGS) entry which is preliminary data.</text>
</comment>
<evidence type="ECO:0000313" key="3">
    <source>
        <dbReference type="Proteomes" id="UP000318521"/>
    </source>
</evidence>